<dbReference type="Proteomes" id="UP000070617">
    <property type="component" value="Unassembled WGS sequence"/>
</dbReference>
<dbReference type="RefSeq" id="WP_009006233.1">
    <property type="nucleotide sequence ID" value="NZ_KQ956573.1"/>
</dbReference>
<keyword evidence="3" id="KW-1185">Reference proteome</keyword>
<sequence>MKLRHILYASVYVKGKNQYHQFHDGILEIEDKEEIKELLKNQNIEEVKEEIPEEEEAAGDTSEDIQEVEKTDKKKGKQK</sequence>
<proteinExistence type="predicted"/>
<dbReference type="PATRIC" id="fig|134605.3.peg.1679"/>
<organism evidence="2 3">
    <name type="scientific">Fusobacterium equinum</name>
    <dbReference type="NCBI Taxonomy" id="134605"/>
    <lineage>
        <taxon>Bacteria</taxon>
        <taxon>Fusobacteriati</taxon>
        <taxon>Fusobacteriota</taxon>
        <taxon>Fusobacteriia</taxon>
        <taxon>Fusobacteriales</taxon>
        <taxon>Fusobacteriaceae</taxon>
        <taxon>Fusobacterium</taxon>
    </lineage>
</organism>
<feature type="compositionally biased region" description="Acidic residues" evidence="1">
    <location>
        <begin position="51"/>
        <end position="66"/>
    </location>
</feature>
<accession>A0A133N8K9</accession>
<name>A0A133N8K9_9FUSO</name>
<gene>
    <name evidence="2" type="ORF">HMPREF3206_01698</name>
</gene>
<evidence type="ECO:0000313" key="2">
    <source>
        <dbReference type="EMBL" id="KXA12632.1"/>
    </source>
</evidence>
<comment type="caution">
    <text evidence="2">The sequence shown here is derived from an EMBL/GenBank/DDBJ whole genome shotgun (WGS) entry which is preliminary data.</text>
</comment>
<reference evidence="3" key="1">
    <citation type="submission" date="2016-01" db="EMBL/GenBank/DDBJ databases">
        <authorList>
            <person name="Mitreva M."/>
            <person name="Pepin K.H."/>
            <person name="Mihindukulasuriya K.A."/>
            <person name="Fulton R."/>
            <person name="Fronick C."/>
            <person name="O'Laughlin M."/>
            <person name="Miner T."/>
            <person name="Herter B."/>
            <person name="Rosa B.A."/>
            <person name="Cordes M."/>
            <person name="Tomlinson C."/>
            <person name="Wollam A."/>
            <person name="Palsikar V.B."/>
            <person name="Mardis E.R."/>
            <person name="Wilson R.K."/>
        </authorList>
    </citation>
    <scope>NUCLEOTIDE SEQUENCE [LARGE SCALE GENOMIC DNA]</scope>
    <source>
        <strain evidence="3">CMW8396</strain>
    </source>
</reference>
<dbReference type="STRING" id="134605.HMPREF3206_01698"/>
<dbReference type="AlphaFoldDB" id="A0A133N8K9"/>
<dbReference type="EMBL" id="LRPX01000095">
    <property type="protein sequence ID" value="KXA12632.1"/>
    <property type="molecule type" value="Genomic_DNA"/>
</dbReference>
<feature type="region of interest" description="Disordered" evidence="1">
    <location>
        <begin position="47"/>
        <end position="79"/>
    </location>
</feature>
<evidence type="ECO:0000313" key="3">
    <source>
        <dbReference type="Proteomes" id="UP000070617"/>
    </source>
</evidence>
<protein>
    <submittedName>
        <fullName evidence="2">Uncharacterized protein</fullName>
    </submittedName>
</protein>
<evidence type="ECO:0000256" key="1">
    <source>
        <dbReference type="SAM" id="MobiDB-lite"/>
    </source>
</evidence>